<name>A0ACC2KQ68_PERAE</name>
<dbReference type="Proteomes" id="UP001234297">
    <property type="component" value="Chromosome 10"/>
</dbReference>
<accession>A0ACC2KQ68</accession>
<comment type="caution">
    <text evidence="1">The sequence shown here is derived from an EMBL/GenBank/DDBJ whole genome shotgun (WGS) entry which is preliminary data.</text>
</comment>
<proteinExistence type="predicted"/>
<organism evidence="1 2">
    <name type="scientific">Persea americana</name>
    <name type="common">Avocado</name>
    <dbReference type="NCBI Taxonomy" id="3435"/>
    <lineage>
        <taxon>Eukaryota</taxon>
        <taxon>Viridiplantae</taxon>
        <taxon>Streptophyta</taxon>
        <taxon>Embryophyta</taxon>
        <taxon>Tracheophyta</taxon>
        <taxon>Spermatophyta</taxon>
        <taxon>Magnoliopsida</taxon>
        <taxon>Magnoliidae</taxon>
        <taxon>Laurales</taxon>
        <taxon>Lauraceae</taxon>
        <taxon>Persea</taxon>
    </lineage>
</organism>
<evidence type="ECO:0000313" key="2">
    <source>
        <dbReference type="Proteomes" id="UP001234297"/>
    </source>
</evidence>
<reference evidence="1 2" key="1">
    <citation type="journal article" date="2022" name="Hortic Res">
        <title>A haplotype resolved chromosomal level avocado genome allows analysis of novel avocado genes.</title>
        <authorList>
            <person name="Nath O."/>
            <person name="Fletcher S.J."/>
            <person name="Hayward A."/>
            <person name="Shaw L.M."/>
            <person name="Masouleh A.K."/>
            <person name="Furtado A."/>
            <person name="Henry R.J."/>
            <person name="Mitter N."/>
        </authorList>
    </citation>
    <scope>NUCLEOTIDE SEQUENCE [LARGE SCALE GENOMIC DNA]</scope>
    <source>
        <strain evidence="2">cv. Hass</strain>
    </source>
</reference>
<sequence length="113" mass="12391">MGDERRKTGAEAFSDAGVGRRKATRTEGGSGPAIPAIDPGDGDELVLSEIEDEVQVKTQFAVLWRLSNLVGDEEWTEEELDLSTVVNDVMIRYVNFILGGDKRHWESSAILGI</sequence>
<dbReference type="EMBL" id="CM056818">
    <property type="protein sequence ID" value="KAJ8623292.1"/>
    <property type="molecule type" value="Genomic_DNA"/>
</dbReference>
<gene>
    <name evidence="1" type="ORF">MRB53_031821</name>
</gene>
<evidence type="ECO:0000313" key="1">
    <source>
        <dbReference type="EMBL" id="KAJ8623292.1"/>
    </source>
</evidence>
<keyword evidence="2" id="KW-1185">Reference proteome</keyword>
<protein>
    <submittedName>
        <fullName evidence="1">Uncharacterized protein</fullName>
    </submittedName>
</protein>